<evidence type="ECO:0000256" key="1">
    <source>
        <dbReference type="ARBA" id="ARBA00008525"/>
    </source>
</evidence>
<organism evidence="2">
    <name type="scientific">Streptomyces sp. R35</name>
    <dbReference type="NCBI Taxonomy" id="3238630"/>
    <lineage>
        <taxon>Bacteria</taxon>
        <taxon>Bacillati</taxon>
        <taxon>Actinomycetota</taxon>
        <taxon>Actinomycetes</taxon>
        <taxon>Kitasatosporales</taxon>
        <taxon>Streptomycetaceae</taxon>
        <taxon>Streptomyces</taxon>
    </lineage>
</organism>
<dbReference type="EMBL" id="CP163440">
    <property type="protein sequence ID" value="XDQ63050.1"/>
    <property type="molecule type" value="Genomic_DNA"/>
</dbReference>
<accession>A0AB39SBK5</accession>
<name>A0AB39SBK5_9ACTN</name>
<evidence type="ECO:0000313" key="2">
    <source>
        <dbReference type="EMBL" id="XDQ63050.1"/>
    </source>
</evidence>
<dbReference type="InterPro" id="IPR005363">
    <property type="entry name" value="UPF0167"/>
</dbReference>
<protein>
    <submittedName>
        <fullName evidence="2">CbrC family protein</fullName>
    </submittedName>
</protein>
<dbReference type="RefSeq" id="WP_369259930.1">
    <property type="nucleotide sequence ID" value="NZ_CP163440.1"/>
</dbReference>
<proteinExistence type="inferred from homology"/>
<dbReference type="AlphaFoldDB" id="A0AB39SBK5"/>
<dbReference type="Pfam" id="PF03691">
    <property type="entry name" value="UPF0167"/>
    <property type="match status" value="1"/>
</dbReference>
<gene>
    <name evidence="2" type="ORF">AB5J50_20700</name>
</gene>
<reference evidence="2" key="1">
    <citation type="submission" date="2024-07" db="EMBL/GenBank/DDBJ databases">
        <authorList>
            <person name="Yu S.T."/>
        </authorList>
    </citation>
    <scope>NUCLEOTIDE SEQUENCE</scope>
    <source>
        <strain evidence="2">R35</strain>
    </source>
</reference>
<comment type="similarity">
    <text evidence="1">Belongs to the UPF0167 family.</text>
</comment>
<sequence length="172" mass="18768">MTDPAAPPPLPCFPYHPDPLATGSLVPSRARCACCGQRRGYVYAGPVYAVADLSHALCPWCLADGSAAARYEAQFTEVDGRVPADVVRTVEQRTPGFGGWQQERWLTHCEDAAEFLGRAGIRELTPHPDALEALAADFGEEFLSVLDADGQPTAYLFRCRHCARHLAYADFT</sequence>